<proteinExistence type="predicted"/>
<feature type="chain" id="PRO_5040131163" evidence="1">
    <location>
        <begin position="18"/>
        <end position="188"/>
    </location>
</feature>
<keyword evidence="1" id="KW-0732">Signal</keyword>
<gene>
    <name evidence="2" type="ORF">GMORB2_4881</name>
</gene>
<feature type="signal peptide" evidence="1">
    <location>
        <begin position="1"/>
        <end position="17"/>
    </location>
</feature>
<organism evidence="2 3">
    <name type="scientific">Geosmithia morbida</name>
    <dbReference type="NCBI Taxonomy" id="1094350"/>
    <lineage>
        <taxon>Eukaryota</taxon>
        <taxon>Fungi</taxon>
        <taxon>Dikarya</taxon>
        <taxon>Ascomycota</taxon>
        <taxon>Pezizomycotina</taxon>
        <taxon>Sordariomycetes</taxon>
        <taxon>Hypocreomycetidae</taxon>
        <taxon>Hypocreales</taxon>
        <taxon>Bionectriaceae</taxon>
        <taxon>Geosmithia</taxon>
    </lineage>
</organism>
<name>A0A9P4YPD2_9HYPO</name>
<dbReference type="RefSeq" id="XP_035318014.1">
    <property type="nucleotide sequence ID" value="XM_035466855.1"/>
</dbReference>
<sequence length="188" mass="19397">MISFITAALALAGSAVALPTARAANATVDVFGILALRSASPIHYGSVSASIGNLFINRAQDAECASNISSAEFYIKDGGLFLYGDGFSNETQQVYVDRSGMGQGNVGYVTSNTPAPRSGELTGWSFNSTGGNRYLQFDGASLLACPSIDNSYALWVDVGVAAPGGSTECLGFKALAADIAKPVPCKYS</sequence>
<keyword evidence="3" id="KW-1185">Reference proteome</keyword>
<dbReference type="Proteomes" id="UP000749293">
    <property type="component" value="Unassembled WGS sequence"/>
</dbReference>
<dbReference type="GeneID" id="55971109"/>
<accession>A0A9P4YPD2</accession>
<dbReference type="AlphaFoldDB" id="A0A9P4YPD2"/>
<comment type="caution">
    <text evidence="2">The sequence shown here is derived from an EMBL/GenBank/DDBJ whole genome shotgun (WGS) entry which is preliminary data.</text>
</comment>
<evidence type="ECO:0000313" key="2">
    <source>
        <dbReference type="EMBL" id="KAF4119362.1"/>
    </source>
</evidence>
<dbReference type="PANTHER" id="PTHR42047:SF1">
    <property type="entry name" value="PROTEIN, PUTATIVE (AFU_ORTHOLOGUE AFUA_6G03560)-RELATED"/>
    <property type="match status" value="1"/>
</dbReference>
<dbReference type="EMBL" id="JAANYQ010000027">
    <property type="protein sequence ID" value="KAF4119362.1"/>
    <property type="molecule type" value="Genomic_DNA"/>
</dbReference>
<reference evidence="2" key="1">
    <citation type="submission" date="2020-03" db="EMBL/GenBank/DDBJ databases">
        <title>Site-based positive gene gene selection in Geosmithia morbida across the United States reveals a broad range of putative effectors and factors for local host and environmental adapation.</title>
        <authorList>
            <person name="Onufrak A."/>
            <person name="Murdoch R.W."/>
            <person name="Gazis R."/>
            <person name="Huff M."/>
            <person name="Staton M."/>
            <person name="Klingeman W."/>
            <person name="Hadziabdic D."/>
        </authorList>
    </citation>
    <scope>NUCLEOTIDE SEQUENCE</scope>
    <source>
        <strain evidence="2">1262</strain>
    </source>
</reference>
<evidence type="ECO:0000256" key="1">
    <source>
        <dbReference type="SAM" id="SignalP"/>
    </source>
</evidence>
<protein>
    <submittedName>
        <fullName evidence="2">Cell wall protein</fullName>
    </submittedName>
</protein>
<feature type="non-terminal residue" evidence="2">
    <location>
        <position position="1"/>
    </location>
</feature>
<dbReference type="InterPro" id="IPR052820">
    <property type="entry name" value="PhiA_domain"/>
</dbReference>
<dbReference type="OrthoDB" id="4093325at2759"/>
<dbReference type="PANTHER" id="PTHR42047">
    <property type="entry name" value="PROTEIN, PUTATIVE (AFU_ORTHOLOGUE AFUA_6G03560)-RELATED"/>
    <property type="match status" value="1"/>
</dbReference>
<evidence type="ECO:0000313" key="3">
    <source>
        <dbReference type="Proteomes" id="UP000749293"/>
    </source>
</evidence>